<dbReference type="Proteomes" id="UP000184085">
    <property type="component" value="Unassembled WGS sequence"/>
</dbReference>
<reference evidence="3" key="1">
    <citation type="submission" date="2016-09" db="EMBL/GenBank/DDBJ databases">
        <authorList>
            <person name="Wibberg D."/>
        </authorList>
    </citation>
    <scope>NUCLEOTIDE SEQUENCE [LARGE SCALE GENOMIC DNA]</scope>
</reference>
<name>A0A1M4MXD0_9RHOB</name>
<dbReference type="InterPro" id="IPR009506">
    <property type="entry name" value="YjiS-like"/>
</dbReference>
<evidence type="ECO:0000259" key="1">
    <source>
        <dbReference type="Pfam" id="PF06568"/>
    </source>
</evidence>
<dbReference type="Pfam" id="PF06568">
    <property type="entry name" value="YjiS-like"/>
    <property type="match status" value="1"/>
</dbReference>
<sequence>MAYASDIRAQGAQKNGVTGFFDTLKAKIARQMLIRETVKELNALSGRELADLGMHRSQIMGVAIAAANERYGAV</sequence>
<evidence type="ECO:0000313" key="3">
    <source>
        <dbReference type="Proteomes" id="UP000184085"/>
    </source>
</evidence>
<keyword evidence="3" id="KW-1185">Reference proteome</keyword>
<accession>A0A1M4MXD0</accession>
<feature type="domain" description="YjiS-like" evidence="1">
    <location>
        <begin position="25"/>
        <end position="59"/>
    </location>
</feature>
<protein>
    <submittedName>
        <fullName evidence="2">Putative pilus MshL domain containing protein</fullName>
    </submittedName>
</protein>
<dbReference type="RefSeq" id="WP_072705869.1">
    <property type="nucleotide sequence ID" value="NZ_FMJB01000044.1"/>
</dbReference>
<proteinExistence type="predicted"/>
<organism evidence="2 3">
    <name type="scientific">Donghicola eburneus</name>
    <dbReference type="NCBI Taxonomy" id="393278"/>
    <lineage>
        <taxon>Bacteria</taxon>
        <taxon>Pseudomonadati</taxon>
        <taxon>Pseudomonadota</taxon>
        <taxon>Alphaproteobacteria</taxon>
        <taxon>Rhodobacterales</taxon>
        <taxon>Roseobacteraceae</taxon>
        <taxon>Donghicola</taxon>
    </lineage>
</organism>
<dbReference type="EMBL" id="FMJB01000044">
    <property type="protein sequence ID" value="SCM67223.1"/>
    <property type="molecule type" value="Genomic_DNA"/>
</dbReference>
<evidence type="ECO:0000313" key="2">
    <source>
        <dbReference type="EMBL" id="SCM67223.1"/>
    </source>
</evidence>
<dbReference type="AlphaFoldDB" id="A0A1M4MXD0"/>
<gene>
    <name evidence="2" type="ORF">KARMA_1419</name>
</gene>